<reference evidence="1" key="2">
    <citation type="submission" date="2022-03" db="EMBL/GenBank/DDBJ databases">
        <title>Draft title - Genomic analysis of global carrot germplasm unveils the trajectory of domestication and the origin of high carotenoid orange carrot.</title>
        <authorList>
            <person name="Iorizzo M."/>
            <person name="Ellison S."/>
            <person name="Senalik D."/>
            <person name="Macko-Podgorni A."/>
            <person name="Grzebelus D."/>
            <person name="Bostan H."/>
            <person name="Rolling W."/>
            <person name="Curaba J."/>
            <person name="Simon P."/>
        </authorList>
    </citation>
    <scope>NUCLEOTIDE SEQUENCE</scope>
    <source>
        <tissue evidence="1">Leaf</tissue>
    </source>
</reference>
<dbReference type="Pfam" id="PF13968">
    <property type="entry name" value="DUF4220"/>
    <property type="match status" value="1"/>
</dbReference>
<reference evidence="1" key="1">
    <citation type="journal article" date="2016" name="Nat. Genet.">
        <title>A high-quality carrot genome assembly provides new insights into carotenoid accumulation and asterid genome evolution.</title>
        <authorList>
            <person name="Iorizzo M."/>
            <person name="Ellison S."/>
            <person name="Senalik D."/>
            <person name="Zeng P."/>
            <person name="Satapoomin P."/>
            <person name="Huang J."/>
            <person name="Bowman M."/>
            <person name="Iovene M."/>
            <person name="Sanseverino W."/>
            <person name="Cavagnaro P."/>
            <person name="Yildiz M."/>
            <person name="Macko-Podgorni A."/>
            <person name="Moranska E."/>
            <person name="Grzebelus E."/>
            <person name="Grzebelus D."/>
            <person name="Ashrafi H."/>
            <person name="Zheng Z."/>
            <person name="Cheng S."/>
            <person name="Spooner D."/>
            <person name="Van Deynze A."/>
            <person name="Simon P."/>
        </authorList>
    </citation>
    <scope>NUCLEOTIDE SEQUENCE</scope>
    <source>
        <tissue evidence="1">Leaf</tissue>
    </source>
</reference>
<accession>A0A161Y509</accession>
<evidence type="ECO:0000313" key="2">
    <source>
        <dbReference type="Proteomes" id="UP000077755"/>
    </source>
</evidence>
<dbReference type="AlphaFoldDB" id="A0A161Y509"/>
<dbReference type="Pfam" id="PF04578">
    <property type="entry name" value="DUF594"/>
    <property type="match status" value="1"/>
</dbReference>
<evidence type="ECO:0000313" key="1">
    <source>
        <dbReference type="EMBL" id="WOG86627.1"/>
    </source>
</evidence>
<dbReference type="InterPro" id="IPR025315">
    <property type="entry name" value="DUF4220"/>
</dbReference>
<name>A0A161Y509_DAUCS</name>
<organism evidence="1 2">
    <name type="scientific">Daucus carota subsp. sativus</name>
    <name type="common">Carrot</name>
    <dbReference type="NCBI Taxonomy" id="79200"/>
    <lineage>
        <taxon>Eukaryota</taxon>
        <taxon>Viridiplantae</taxon>
        <taxon>Streptophyta</taxon>
        <taxon>Embryophyta</taxon>
        <taxon>Tracheophyta</taxon>
        <taxon>Spermatophyta</taxon>
        <taxon>Magnoliopsida</taxon>
        <taxon>eudicotyledons</taxon>
        <taxon>Gunneridae</taxon>
        <taxon>Pentapetalae</taxon>
        <taxon>asterids</taxon>
        <taxon>campanulids</taxon>
        <taxon>Apiales</taxon>
        <taxon>Apiaceae</taxon>
        <taxon>Apioideae</taxon>
        <taxon>Scandiceae</taxon>
        <taxon>Daucinae</taxon>
        <taxon>Daucus</taxon>
        <taxon>Daucus sect. Daucus</taxon>
    </lineage>
</organism>
<sequence>MSKSDESIKVKLDDIFAEWDLWASLLLSLFLQIILSFGGTFRRLVSHKWIVIILWLAYLLAEVIALFGLGLIASRQSFIFLSSNYTWRSLNFKVSFSGSKDRFYFFWAPFLLVHLGGPDTITAFAPEDNELWPRHLFILATECIAVAYAFYQSEHLKRHLLMIPMLLMCLCGIIKCFERTAALYYGSANSFRNSMLSKSLDAKLKKESKLPTIKIGDELSHLQVLQYAFVYFTAFKGLVVNLRLSIHERNQSREFFLATSCKDSFNLVEVELNYIYDVLFTKIPVLHQKLGYCCRVLSFSTVVASFTLFHLDHYAFNQGEDRPQDRVATLERPVHNDNCDVVITYILLIGAVVLEVIAFYMLLFCDWTVIKLRPLSHANHNGKSWKDKFLSCILLVNKTRNALLHRLLHFVGDSDHHTKSDSKDSRWANSLSTFNLIYYCLHRCSKGTEIFYGYFGLVSFLNGVLYVKPQPLNDHMTGFIFDELKRKSKMASSLAVAKDICSSKGERILSEMEQDCSTFLDFVVNFNYDDILLLWHIATELCYNDSQDQIADNKLRDTAKKLSDYMLYLMVVKPDMMSGVSSIGEIKFQDTCTKVSKFLDSELPQLQKKRFCNFFRRKSKEEKETLQRKACETILSIDREVEPGSIQLDTDIFTNASVLAKQLQLLPSETKWLMISKLWVELLSYAATHIRSSAHAKQLSRGGELITVVWLLMAHFGLGDEYEINQGTQKSQLTVEKVRSLSINPGTQESQ</sequence>
<dbReference type="Gramene" id="KZN04367">
    <property type="protein sequence ID" value="KZN04367"/>
    <property type="gene ID" value="DCAR_005204"/>
</dbReference>
<gene>
    <name evidence="1" type="ORF">DCAR_0205844</name>
</gene>
<protein>
    <submittedName>
        <fullName evidence="1">Uncharacterized protein</fullName>
    </submittedName>
</protein>
<dbReference type="OMA" id="YLLVMQH"/>
<dbReference type="Proteomes" id="UP000077755">
    <property type="component" value="Chromosome 2"/>
</dbReference>
<dbReference type="InterPro" id="IPR007658">
    <property type="entry name" value="DUF594"/>
</dbReference>
<dbReference type="EMBL" id="CP093344">
    <property type="protein sequence ID" value="WOG86627.1"/>
    <property type="molecule type" value="Genomic_DNA"/>
</dbReference>
<keyword evidence="2" id="KW-1185">Reference proteome</keyword>
<dbReference type="PANTHER" id="PTHR31325">
    <property type="entry name" value="OS01G0798800 PROTEIN-RELATED"/>
    <property type="match status" value="1"/>
</dbReference>
<proteinExistence type="predicted"/>